<dbReference type="STRING" id="29529.SAMN04488122_0807"/>
<dbReference type="PRINTS" id="PR00032">
    <property type="entry name" value="HTHARAC"/>
</dbReference>
<dbReference type="SMART" id="SM00342">
    <property type="entry name" value="HTH_ARAC"/>
    <property type="match status" value="1"/>
</dbReference>
<reference evidence="6" key="1">
    <citation type="submission" date="2016-10" db="EMBL/GenBank/DDBJ databases">
        <authorList>
            <person name="Varghese N."/>
            <person name="Submissions S."/>
        </authorList>
    </citation>
    <scope>NUCLEOTIDE SEQUENCE [LARGE SCALE GENOMIC DNA]</scope>
    <source>
        <strain evidence="6">DSM 3695</strain>
    </source>
</reference>
<dbReference type="PANTHER" id="PTHR43280:SF32">
    <property type="entry name" value="TRANSCRIPTIONAL REGULATORY PROTEIN"/>
    <property type="match status" value="1"/>
</dbReference>
<dbReference type="SUPFAM" id="SSF46689">
    <property type="entry name" value="Homeodomain-like"/>
    <property type="match status" value="1"/>
</dbReference>
<evidence type="ECO:0000313" key="5">
    <source>
        <dbReference type="EMBL" id="SEW14295.1"/>
    </source>
</evidence>
<evidence type="ECO:0000256" key="3">
    <source>
        <dbReference type="ARBA" id="ARBA00023163"/>
    </source>
</evidence>
<dbReference type="InterPro" id="IPR037923">
    <property type="entry name" value="HTH-like"/>
</dbReference>
<feature type="domain" description="HTH araC/xylS-type" evidence="4">
    <location>
        <begin position="219"/>
        <end position="317"/>
    </location>
</feature>
<proteinExistence type="predicted"/>
<dbReference type="OrthoDB" id="2666928at2"/>
<dbReference type="Pfam" id="PF12833">
    <property type="entry name" value="HTH_18"/>
    <property type="match status" value="1"/>
</dbReference>
<dbReference type="AlphaFoldDB" id="A0A1I0PII6"/>
<dbReference type="PANTHER" id="PTHR43280">
    <property type="entry name" value="ARAC-FAMILY TRANSCRIPTIONAL REGULATOR"/>
    <property type="match status" value="1"/>
</dbReference>
<dbReference type="SUPFAM" id="SSF51215">
    <property type="entry name" value="Regulatory protein AraC"/>
    <property type="match status" value="1"/>
</dbReference>
<keyword evidence="2 5" id="KW-0238">DNA-binding</keyword>
<dbReference type="GO" id="GO:0043565">
    <property type="term" value="F:sequence-specific DNA binding"/>
    <property type="evidence" value="ECO:0007669"/>
    <property type="project" value="InterPro"/>
</dbReference>
<dbReference type="EMBL" id="FOJG01000001">
    <property type="protein sequence ID" value="SEW14295.1"/>
    <property type="molecule type" value="Genomic_DNA"/>
</dbReference>
<organism evidence="5 6">
    <name type="scientific">Chitinophaga arvensicola</name>
    <dbReference type="NCBI Taxonomy" id="29529"/>
    <lineage>
        <taxon>Bacteria</taxon>
        <taxon>Pseudomonadati</taxon>
        <taxon>Bacteroidota</taxon>
        <taxon>Chitinophagia</taxon>
        <taxon>Chitinophagales</taxon>
        <taxon>Chitinophagaceae</taxon>
        <taxon>Chitinophaga</taxon>
    </lineage>
</organism>
<evidence type="ECO:0000256" key="1">
    <source>
        <dbReference type="ARBA" id="ARBA00023015"/>
    </source>
</evidence>
<dbReference type="Pfam" id="PF02311">
    <property type="entry name" value="AraC_binding"/>
    <property type="match status" value="1"/>
</dbReference>
<dbReference type="Proteomes" id="UP000199310">
    <property type="component" value="Unassembled WGS sequence"/>
</dbReference>
<accession>A0A1I0PII6</accession>
<keyword evidence="1" id="KW-0805">Transcription regulation</keyword>
<dbReference type="Gene3D" id="2.60.120.10">
    <property type="entry name" value="Jelly Rolls"/>
    <property type="match status" value="1"/>
</dbReference>
<dbReference type="InterPro" id="IPR009057">
    <property type="entry name" value="Homeodomain-like_sf"/>
</dbReference>
<dbReference type="PROSITE" id="PS01124">
    <property type="entry name" value="HTH_ARAC_FAMILY_2"/>
    <property type="match status" value="1"/>
</dbReference>
<keyword evidence="3" id="KW-0804">Transcription</keyword>
<dbReference type="InterPro" id="IPR020449">
    <property type="entry name" value="Tscrpt_reg_AraC-type_HTH"/>
</dbReference>
<dbReference type="GO" id="GO:0003700">
    <property type="term" value="F:DNA-binding transcription factor activity"/>
    <property type="evidence" value="ECO:0007669"/>
    <property type="project" value="InterPro"/>
</dbReference>
<dbReference type="InterPro" id="IPR003313">
    <property type="entry name" value="AraC-bd"/>
</dbReference>
<dbReference type="InterPro" id="IPR014710">
    <property type="entry name" value="RmlC-like_jellyroll"/>
</dbReference>
<dbReference type="InterPro" id="IPR018060">
    <property type="entry name" value="HTH_AraC"/>
</dbReference>
<evidence type="ECO:0000256" key="2">
    <source>
        <dbReference type="ARBA" id="ARBA00023125"/>
    </source>
</evidence>
<name>A0A1I0PII6_9BACT</name>
<evidence type="ECO:0000259" key="4">
    <source>
        <dbReference type="PROSITE" id="PS01124"/>
    </source>
</evidence>
<evidence type="ECO:0000313" key="6">
    <source>
        <dbReference type="Proteomes" id="UP000199310"/>
    </source>
</evidence>
<gene>
    <name evidence="5" type="ORF">SAMN04488122_0807</name>
</gene>
<sequence length="321" mass="36854">MTTKLVHPPDRLNGYSTLFLVHLDMQPKHIPSHRISDGVTAKVPQQLPDVLVASVNDKGKIMPRQYPHRHDYYEITLIEEGEGIHHIDFNTYPFNGPAVFLLSPEQVHELQRHQGSNGYSLKFNPSFFSSGNDPDRQLYAHFLFDNLQSYPVIHLEPAAFNRLQSLIQLALEEYDSAASGSGEILFSYIRVILMEILRIRKQQLQESHLQPGARQSQLLAFKQLLHQHFVKHHEVQDYAALLHITPRQLNALVQQFTGKTAGTLIKERILLEARRLLFADKLSIKEIGYQIGFEDPAYFNRFFKKNVGIAPQQFRELASKG</sequence>
<dbReference type="Gene3D" id="1.10.10.60">
    <property type="entry name" value="Homeodomain-like"/>
    <property type="match status" value="1"/>
</dbReference>
<keyword evidence="6" id="KW-1185">Reference proteome</keyword>
<protein>
    <submittedName>
        <fullName evidence="5">AraC-type DNA-binding protein</fullName>
    </submittedName>
</protein>